<reference evidence="1 2" key="1">
    <citation type="submission" date="2024-02" db="EMBL/GenBank/DDBJ databases">
        <authorList>
            <person name="Vignale AGUSTIN F."/>
            <person name="Sosa J E."/>
            <person name="Modenutti C."/>
        </authorList>
    </citation>
    <scope>NUCLEOTIDE SEQUENCE [LARGE SCALE GENOMIC DNA]</scope>
</reference>
<name>A0ABC8UX71_9AQUA</name>
<keyword evidence="2" id="KW-1185">Reference proteome</keyword>
<sequence>MSLLGALVSGHIDGNKSRWWVRHFVVGLLVYSTNNSLALVSPIDPSSPGTTVWVDTNERLVQFRRDQSQEWSEFETWGFFFLDDDRVLRTIKVKGEIQEIGGLGKPTNKYGTSCWN</sequence>
<evidence type="ECO:0000313" key="2">
    <source>
        <dbReference type="Proteomes" id="UP001642360"/>
    </source>
</evidence>
<organism evidence="1 2">
    <name type="scientific">Ilex paraguariensis</name>
    <name type="common">yerba mate</name>
    <dbReference type="NCBI Taxonomy" id="185542"/>
    <lineage>
        <taxon>Eukaryota</taxon>
        <taxon>Viridiplantae</taxon>
        <taxon>Streptophyta</taxon>
        <taxon>Embryophyta</taxon>
        <taxon>Tracheophyta</taxon>
        <taxon>Spermatophyta</taxon>
        <taxon>Magnoliopsida</taxon>
        <taxon>eudicotyledons</taxon>
        <taxon>Gunneridae</taxon>
        <taxon>Pentapetalae</taxon>
        <taxon>asterids</taxon>
        <taxon>campanulids</taxon>
        <taxon>Aquifoliales</taxon>
        <taxon>Aquifoliaceae</taxon>
        <taxon>Ilex</taxon>
    </lineage>
</organism>
<proteinExistence type="predicted"/>
<dbReference type="Proteomes" id="UP001642360">
    <property type="component" value="Unassembled WGS sequence"/>
</dbReference>
<dbReference type="EMBL" id="CAUOFW020009390">
    <property type="protein sequence ID" value="CAK9185619.1"/>
    <property type="molecule type" value="Genomic_DNA"/>
</dbReference>
<gene>
    <name evidence="1" type="ORF">ILEXP_LOCUS56038</name>
</gene>
<dbReference type="AlphaFoldDB" id="A0ABC8UX71"/>
<protein>
    <submittedName>
        <fullName evidence="1">Uncharacterized protein</fullName>
    </submittedName>
</protein>
<evidence type="ECO:0000313" key="1">
    <source>
        <dbReference type="EMBL" id="CAK9185619.1"/>
    </source>
</evidence>
<comment type="caution">
    <text evidence="1">The sequence shown here is derived from an EMBL/GenBank/DDBJ whole genome shotgun (WGS) entry which is preliminary data.</text>
</comment>
<accession>A0ABC8UX71</accession>